<dbReference type="GO" id="GO:0008270">
    <property type="term" value="F:zinc ion binding"/>
    <property type="evidence" value="ECO:0007669"/>
    <property type="project" value="UniProtKB-KW"/>
</dbReference>
<evidence type="ECO:0000256" key="2">
    <source>
        <dbReference type="ARBA" id="ARBA00022723"/>
    </source>
</evidence>
<dbReference type="GO" id="GO:0005634">
    <property type="term" value="C:nucleus"/>
    <property type="evidence" value="ECO:0007669"/>
    <property type="project" value="UniProtKB-SubCell"/>
</dbReference>
<dbReference type="InterPro" id="IPR008906">
    <property type="entry name" value="HATC_C_dom"/>
</dbReference>
<dbReference type="InParanoid" id="K3X0W6"/>
<dbReference type="EMBL" id="GL376590">
    <property type="status" value="NOT_ANNOTATED_CDS"/>
    <property type="molecule type" value="Genomic_DNA"/>
</dbReference>
<keyword evidence="3" id="KW-0863">Zinc-finger</keyword>
<dbReference type="Pfam" id="PF04937">
    <property type="entry name" value="DUF659"/>
    <property type="match status" value="1"/>
</dbReference>
<evidence type="ECO:0000259" key="7">
    <source>
        <dbReference type="Pfam" id="PF04937"/>
    </source>
</evidence>
<feature type="compositionally biased region" description="Polar residues" evidence="6">
    <location>
        <begin position="46"/>
        <end position="56"/>
    </location>
</feature>
<evidence type="ECO:0000256" key="6">
    <source>
        <dbReference type="SAM" id="MobiDB-lite"/>
    </source>
</evidence>
<dbReference type="PANTHER" id="PTHR46481:SF10">
    <property type="entry name" value="ZINC FINGER BED DOMAIN-CONTAINING PROTEIN 39"/>
    <property type="match status" value="1"/>
</dbReference>
<dbReference type="Proteomes" id="UP000019132">
    <property type="component" value="Unassembled WGS sequence"/>
</dbReference>
<evidence type="ECO:0000256" key="3">
    <source>
        <dbReference type="ARBA" id="ARBA00022771"/>
    </source>
</evidence>
<reference evidence="9" key="3">
    <citation type="submission" date="2015-02" db="UniProtKB">
        <authorList>
            <consortium name="EnsemblProtists"/>
        </authorList>
    </citation>
    <scope>IDENTIFICATION</scope>
    <source>
        <strain evidence="9">DAOM BR144</strain>
    </source>
</reference>
<reference evidence="10" key="2">
    <citation type="submission" date="2010-04" db="EMBL/GenBank/DDBJ databases">
        <authorList>
            <person name="Buell R."/>
            <person name="Hamilton J."/>
            <person name="Hostetler J."/>
        </authorList>
    </citation>
    <scope>NUCLEOTIDE SEQUENCE [LARGE SCALE GENOMIC DNA]</scope>
    <source>
        <strain evidence="10">DAOM:BR144</strain>
    </source>
</reference>
<evidence type="ECO:0000313" key="9">
    <source>
        <dbReference type="EnsemblProtists" id="PYU1_T010865"/>
    </source>
</evidence>
<comment type="subcellular location">
    <subcellularLocation>
        <location evidence="1">Nucleus</location>
    </subcellularLocation>
</comment>
<protein>
    <recommendedName>
        <fullName evidence="11">DUF659 domain-containing protein</fullName>
    </recommendedName>
</protein>
<dbReference type="GO" id="GO:0046983">
    <property type="term" value="F:protein dimerization activity"/>
    <property type="evidence" value="ECO:0007669"/>
    <property type="project" value="InterPro"/>
</dbReference>
<evidence type="ECO:0000313" key="10">
    <source>
        <dbReference type="Proteomes" id="UP000019132"/>
    </source>
</evidence>
<keyword evidence="5" id="KW-0539">Nucleus</keyword>
<accession>K3X0W6</accession>
<dbReference type="HOGENOM" id="CLU_011789_0_0_1"/>
<dbReference type="EnsemblProtists" id="PYU1_T010865">
    <property type="protein sequence ID" value="PYU1_T010865"/>
    <property type="gene ID" value="PYU1_G010842"/>
</dbReference>
<dbReference type="InterPro" id="IPR052035">
    <property type="entry name" value="ZnF_BED_domain_contain"/>
</dbReference>
<reference evidence="10" key="1">
    <citation type="journal article" date="2010" name="Genome Biol.">
        <title>Genome sequence of the necrotrophic plant pathogen Pythium ultimum reveals original pathogenicity mechanisms and effector repertoire.</title>
        <authorList>
            <person name="Levesque C.A."/>
            <person name="Brouwer H."/>
            <person name="Cano L."/>
            <person name="Hamilton J.P."/>
            <person name="Holt C."/>
            <person name="Huitema E."/>
            <person name="Raffaele S."/>
            <person name="Robideau G.P."/>
            <person name="Thines M."/>
            <person name="Win J."/>
            <person name="Zerillo M.M."/>
            <person name="Beakes G.W."/>
            <person name="Boore J.L."/>
            <person name="Busam D."/>
            <person name="Dumas B."/>
            <person name="Ferriera S."/>
            <person name="Fuerstenberg S.I."/>
            <person name="Gachon C.M."/>
            <person name="Gaulin E."/>
            <person name="Govers F."/>
            <person name="Grenville-Briggs L."/>
            <person name="Horner N."/>
            <person name="Hostetler J."/>
            <person name="Jiang R.H."/>
            <person name="Johnson J."/>
            <person name="Krajaejun T."/>
            <person name="Lin H."/>
            <person name="Meijer H.J."/>
            <person name="Moore B."/>
            <person name="Morris P."/>
            <person name="Phuntmart V."/>
            <person name="Puiu D."/>
            <person name="Shetty J."/>
            <person name="Stajich J.E."/>
            <person name="Tripathy S."/>
            <person name="Wawra S."/>
            <person name="van West P."/>
            <person name="Whitty B.R."/>
            <person name="Coutinho P.M."/>
            <person name="Henrissat B."/>
            <person name="Martin F."/>
            <person name="Thomas P.D."/>
            <person name="Tyler B.M."/>
            <person name="De Vries R.P."/>
            <person name="Kamoun S."/>
            <person name="Yandell M."/>
            <person name="Tisserat N."/>
            <person name="Buell C.R."/>
        </authorList>
    </citation>
    <scope>NUCLEOTIDE SEQUENCE</scope>
    <source>
        <strain evidence="10">DAOM:BR144</strain>
    </source>
</reference>
<dbReference type="eggNOG" id="KOG1121">
    <property type="taxonomic scope" value="Eukaryota"/>
</dbReference>
<dbReference type="STRING" id="431595.K3X0W6"/>
<dbReference type="InterPro" id="IPR007021">
    <property type="entry name" value="DUF659"/>
</dbReference>
<evidence type="ECO:0000256" key="1">
    <source>
        <dbReference type="ARBA" id="ARBA00004123"/>
    </source>
</evidence>
<dbReference type="VEuPathDB" id="FungiDB:PYU1_G010842"/>
<keyword evidence="4" id="KW-0862">Zinc</keyword>
<organism evidence="9 10">
    <name type="scientific">Globisporangium ultimum (strain ATCC 200006 / CBS 805.95 / DAOM BR144)</name>
    <name type="common">Pythium ultimum</name>
    <dbReference type="NCBI Taxonomy" id="431595"/>
    <lineage>
        <taxon>Eukaryota</taxon>
        <taxon>Sar</taxon>
        <taxon>Stramenopiles</taxon>
        <taxon>Oomycota</taxon>
        <taxon>Peronosporomycetes</taxon>
        <taxon>Pythiales</taxon>
        <taxon>Pythiaceae</taxon>
        <taxon>Globisporangium</taxon>
    </lineage>
</organism>
<proteinExistence type="predicted"/>
<dbReference type="SUPFAM" id="SSF53098">
    <property type="entry name" value="Ribonuclease H-like"/>
    <property type="match status" value="1"/>
</dbReference>
<evidence type="ECO:0000256" key="4">
    <source>
        <dbReference type="ARBA" id="ARBA00022833"/>
    </source>
</evidence>
<sequence>MTEAQLARGGGGPSGSPSAAASSRAIVDTNGGDSSANQDDDRVDATAQTAGPQSSPAPYAGRKRGRQQSEIWALFTDDANPQTLKAARCKHCRAIVKHHRKSESAKTHLNKCVPFRQLMSKQESDELPPWYALVRKPRRRSMTKVALSKTTAALPSVAPSPMKNDVLVSAVDRAKERELFQRHMAMHYYATGIPFDRIEDGHLARAIAVLRPGDQELLPDQRTLATELLDTCYDDIKDRVETRLADSVACLIANSWYSIQKDVVVKYMAMSPDACMFLESVGAGKQGPTAAWIAKDIERVFRGYASTTFAGAVTDNTSAHKKAWQLLSDKFPSCYFQGCCSHALDLMIKDIFNATKTKKVGATEATYPDDGYPFEDMLEFVADCKDVVKFFQNDDAAKAQLQEAQKTVGLQPLVEMSPTRWGTLQLMCQRLLDSEVQMHAIVRARDFVVGTAAEKAERTRIKAIVSNDQFVAMLEKALAILKPIGALIVKYESERVAVSEVLPDFEAFPKQFQQVFDEGLLSASELEYLVNLSGFRFQFMYGPAHGLAYLLDPRFLGKDLPATKRQSLEEVLINTPVGEDASSDDESKEALYMQFTNFFIAASQERTKNTFRYQMLAKKRKTPLQYWIADGYEWPLLQQVAINLFSMAASSAASEKSFASAAGVVSASTLSRCLGAKSVEKLVFMKSNMQTFYDVASVYEIETAATDSTEVMNENLTERLI</sequence>
<feature type="region of interest" description="Disordered" evidence="6">
    <location>
        <begin position="1"/>
        <end position="65"/>
    </location>
</feature>
<evidence type="ECO:0000259" key="8">
    <source>
        <dbReference type="Pfam" id="PF05699"/>
    </source>
</evidence>
<name>K3X0W6_GLOUD</name>
<feature type="compositionally biased region" description="Low complexity" evidence="6">
    <location>
        <begin position="15"/>
        <end position="25"/>
    </location>
</feature>
<feature type="domain" description="HAT C-terminal dimerisation" evidence="8">
    <location>
        <begin position="622"/>
        <end position="689"/>
    </location>
</feature>
<keyword evidence="10" id="KW-1185">Reference proteome</keyword>
<dbReference type="Pfam" id="PF05699">
    <property type="entry name" value="Dimer_Tnp_hAT"/>
    <property type="match status" value="1"/>
</dbReference>
<dbReference type="PANTHER" id="PTHR46481">
    <property type="entry name" value="ZINC FINGER BED DOMAIN-CONTAINING PROTEIN 4"/>
    <property type="match status" value="1"/>
</dbReference>
<keyword evidence="2" id="KW-0479">Metal-binding</keyword>
<dbReference type="AlphaFoldDB" id="K3X0W6"/>
<dbReference type="InterPro" id="IPR012337">
    <property type="entry name" value="RNaseH-like_sf"/>
</dbReference>
<evidence type="ECO:0008006" key="11">
    <source>
        <dbReference type="Google" id="ProtNLM"/>
    </source>
</evidence>
<feature type="domain" description="DUF659" evidence="7">
    <location>
        <begin position="219"/>
        <end position="360"/>
    </location>
</feature>
<evidence type="ECO:0000256" key="5">
    <source>
        <dbReference type="ARBA" id="ARBA00023242"/>
    </source>
</evidence>